<evidence type="ECO:0000259" key="3">
    <source>
        <dbReference type="SMART" id="SM00806"/>
    </source>
</evidence>
<dbReference type="Gene3D" id="1.20.58.1540">
    <property type="entry name" value="Actin interacting protein 3, C-terminal domain"/>
    <property type="match status" value="1"/>
</dbReference>
<keyword evidence="5" id="KW-1185">Reference proteome</keyword>
<dbReference type="InterPro" id="IPR051825">
    <property type="entry name" value="SRCIN1"/>
</dbReference>
<evidence type="ECO:0000256" key="1">
    <source>
        <dbReference type="ARBA" id="ARBA00023054"/>
    </source>
</evidence>
<dbReference type="SMART" id="SM00806">
    <property type="entry name" value="AIP3"/>
    <property type="match status" value="1"/>
</dbReference>
<evidence type="ECO:0000256" key="2">
    <source>
        <dbReference type="SAM" id="MobiDB-lite"/>
    </source>
</evidence>
<feature type="compositionally biased region" description="Basic and acidic residues" evidence="2">
    <location>
        <begin position="178"/>
        <end position="190"/>
    </location>
</feature>
<dbReference type="Proteomes" id="UP001162085">
    <property type="component" value="Chromosome 12"/>
</dbReference>
<dbReference type="InterPro" id="IPR056279">
    <property type="entry name" value="Aip3p_Bud6_N"/>
</dbReference>
<keyword evidence="1" id="KW-0175">Coiled coil</keyword>
<gene>
    <name evidence="4" type="primary">SUVZ12G3470</name>
    <name evidence="4" type="ORF">SUVZ_12G3470</name>
</gene>
<dbReference type="Pfam" id="PF03915">
    <property type="entry name" value="AIP3"/>
    <property type="match status" value="1"/>
</dbReference>
<feature type="domain" description="Actin interacting protein 3 C-terminal" evidence="3">
    <location>
        <begin position="368"/>
        <end position="779"/>
    </location>
</feature>
<sequence>MAADESAYGASKVKRTASSNSSIETTVTKLLMSTKHLLQILTQWSKGSTSGRLVSDAYVQLGNDFKVVSKFFTHAKVDMSDVGDVPMALRRVLEVTLREPPSDETLNKHLPKIREIIVTLLDKLKVKQAILKNMQQEHRISIKPHHQQNPSFTSNLSLGSEGTREGTPLSSRKSSVVNDHRSVSKVDMNEVKVNPASIEEPSVPAAKATLAHPISNPKPSLKPNSGSSASDEDDALSQLKKGTNLQRRASKRYSAYHMAKLTNQSTTEAAAAAGLTSVPSPSMLQLEETVRKSKLYGNSSYDDNINTPVENKNKGADDISRVDSETYLKSPSMKAAFPAENVGASPQRLSSVVTTSPGKVVNGACPIFLKMGDKTKKCHIQLPTTKNALRLLFVERFTYSPGANAFPDIYIMDPQYGIFYELEEQNIHEVKAGFIIELKLEEYSTNNIKNVIDTIKAEISNSQNDIIRRIKEINIGSGTANNQTKAIPQPGLDVENLKSTGADKEKDDKSVKDIQYELGKIKQVHNTNRSHIDETIFNILEKVDRFKSLSFSTKNSSNRIYMEKSQTELGDLSDTLLSRVDDLQDVIEIMRKDVAERRSQPAKKKLETVCRDLDNAQTDLARLQKFIDTEKPHWKKTWEAELDKVCEEQQFLTLQEELILDLNEDLGKALETFDLIKLCCEEQEKNPLRSKNNPILPIMRPGTFSQVREQVMVAVQSLNPDHDGRLEAIDKAEKMWQMERKLKASNEFDDELETFVGSSNLKKSGGFEEVERIRKQKDEANLRANFKPGFG</sequence>
<dbReference type="PANTHER" id="PTHR22741:SF10">
    <property type="entry name" value="COILED-COIL DOMAIN-CONTAINING PROTEIN CG32809"/>
    <property type="match status" value="1"/>
</dbReference>
<feature type="compositionally biased region" description="Polar residues" evidence="2">
    <location>
        <begin position="168"/>
        <end position="177"/>
    </location>
</feature>
<reference evidence="4" key="1">
    <citation type="submission" date="2022-10" db="EMBL/GenBank/DDBJ databases">
        <authorList>
            <person name="Byrne P K."/>
        </authorList>
    </citation>
    <scope>NUCLEOTIDE SEQUENCE</scope>
    <source>
        <strain evidence="4">ZP964</strain>
    </source>
</reference>
<dbReference type="InterPro" id="IPR022782">
    <property type="entry name" value="AIP3-like_C"/>
</dbReference>
<evidence type="ECO:0000313" key="4">
    <source>
        <dbReference type="EMBL" id="CAI4048129.1"/>
    </source>
</evidence>
<dbReference type="PANTHER" id="PTHR22741">
    <property type="entry name" value="P140CAP/SNIP-RELATED"/>
    <property type="match status" value="1"/>
</dbReference>
<feature type="compositionally biased region" description="Polar residues" evidence="2">
    <location>
        <begin position="147"/>
        <end position="160"/>
    </location>
</feature>
<name>A0ABN8WJA7_SACUV</name>
<dbReference type="InterPro" id="IPR005613">
    <property type="entry name" value="AIP3_C"/>
</dbReference>
<dbReference type="EMBL" id="OX365939">
    <property type="protein sequence ID" value="CAI4048129.1"/>
    <property type="molecule type" value="Genomic_DNA"/>
</dbReference>
<evidence type="ECO:0000313" key="5">
    <source>
        <dbReference type="Proteomes" id="UP001162085"/>
    </source>
</evidence>
<proteinExistence type="predicted"/>
<accession>A0ABN8WJA7</accession>
<organism evidence="4 5">
    <name type="scientific">Saccharomyces uvarum</name>
    <name type="common">Yeast</name>
    <name type="synonym">Saccharomyces bayanus var. uvarum</name>
    <dbReference type="NCBI Taxonomy" id="230603"/>
    <lineage>
        <taxon>Eukaryota</taxon>
        <taxon>Fungi</taxon>
        <taxon>Dikarya</taxon>
        <taxon>Ascomycota</taxon>
        <taxon>Saccharomycotina</taxon>
        <taxon>Saccharomycetes</taxon>
        <taxon>Saccharomycetales</taxon>
        <taxon>Saccharomycetaceae</taxon>
        <taxon>Saccharomyces</taxon>
    </lineage>
</organism>
<feature type="region of interest" description="Disordered" evidence="2">
    <location>
        <begin position="141"/>
        <end position="249"/>
    </location>
</feature>
<protein>
    <recommendedName>
        <fullName evidence="3">Actin interacting protein 3 C-terminal domain-containing protein</fullName>
    </recommendedName>
</protein>
<dbReference type="Pfam" id="PF23153">
    <property type="entry name" value="Aip3p_Bud6_N"/>
    <property type="match status" value="1"/>
</dbReference>